<dbReference type="Pfam" id="PF13431">
    <property type="entry name" value="TPR_17"/>
    <property type="match status" value="1"/>
</dbReference>
<accession>A0ABT0M181</accession>
<feature type="repeat" description="TPR" evidence="2">
    <location>
        <begin position="158"/>
        <end position="191"/>
    </location>
</feature>
<reference evidence="3 4" key="1">
    <citation type="submission" date="2022-05" db="EMBL/GenBank/DDBJ databases">
        <title>Seasonal and diel survey of microbial diversity of the Tyrrhenian coast.</title>
        <authorList>
            <person name="Gattoni G."/>
            <person name="Corral P."/>
        </authorList>
    </citation>
    <scope>NUCLEOTIDE SEQUENCE [LARGE SCALE GENOMIC DNA]</scope>
    <source>
        <strain evidence="3 4">V10</strain>
    </source>
</reference>
<dbReference type="PANTHER" id="PTHR12788">
    <property type="entry name" value="PROTEIN-TYROSINE SULFOTRANSFERASE 2"/>
    <property type="match status" value="1"/>
</dbReference>
<dbReference type="Proteomes" id="UP001202550">
    <property type="component" value="Unassembled WGS sequence"/>
</dbReference>
<comment type="caution">
    <text evidence="3">The sequence shown here is derived from an EMBL/GenBank/DDBJ whole genome shotgun (WGS) entry which is preliminary data.</text>
</comment>
<dbReference type="PROSITE" id="PS50005">
    <property type="entry name" value="TPR"/>
    <property type="match status" value="2"/>
</dbReference>
<dbReference type="Pfam" id="PF13424">
    <property type="entry name" value="TPR_12"/>
    <property type="match status" value="1"/>
</dbReference>
<dbReference type="SMART" id="SM00028">
    <property type="entry name" value="TPR"/>
    <property type="match status" value="5"/>
</dbReference>
<sequence length="563" mass="62251">MSIEKTILKARGLAKQGASSEARALYMSVLDKFPKNKRALEGIKALPDAGGAPDASALMIRTLFNYYNSGRMKELVLATDAAVKVYPDHTVLLRLRAAGQAALGQAKDAIATYNTIIALNPTDADAFGNLGNIQKTLGQDEAARQSFSRVLELRPGDATALNNIGNIHVDRGELDEAQRCFEAALKTAPDYGPALNNLGNVLKIKGDTEQAAKVLSAAVAQNEATAEAYWNLACAQKFDAGAPEIGRMEDMLRQSRLTDRERMLLGFSLGKAHDDSGNTKRAFEYLSTANSFQKALLAYRVEDDIDRLASQMAIFAETAIPFDSVVSETQSAAPTPVFIVGMPRSGTSLIEQMLSAHSEIHGGGELPHLDDALSPLDWQSDVEFLAAGMQIRENYLAHLEAIRGRAAYVTDKLPLNFRWIGAIFALFPQAKIIHVVRDARATCWSNFKHYYSGNGNGFAYNLDDVVAYYLAYSKLMQHWEQVFGGRIFRLDYDQLTADPEPSMRDLLRYLELDWQDVCLAPEQNRRAVYTSSATQVRRRIYQNSSQDWERFADFVGPAFDPLP</sequence>
<dbReference type="Pfam" id="PF13469">
    <property type="entry name" value="Sulfotransfer_3"/>
    <property type="match status" value="1"/>
</dbReference>
<name>A0ABT0M181_9RHOB</name>
<dbReference type="InterPro" id="IPR019734">
    <property type="entry name" value="TPR_rpt"/>
</dbReference>
<gene>
    <name evidence="3" type="ORF">M3N55_07775</name>
</gene>
<dbReference type="SUPFAM" id="SSF48452">
    <property type="entry name" value="TPR-like"/>
    <property type="match status" value="1"/>
</dbReference>
<evidence type="ECO:0000313" key="4">
    <source>
        <dbReference type="Proteomes" id="UP001202550"/>
    </source>
</evidence>
<keyword evidence="2" id="KW-0802">TPR repeat</keyword>
<dbReference type="InterPro" id="IPR027417">
    <property type="entry name" value="P-loop_NTPase"/>
</dbReference>
<dbReference type="PANTHER" id="PTHR12788:SF10">
    <property type="entry name" value="PROTEIN-TYROSINE SULFOTRANSFERASE"/>
    <property type="match status" value="1"/>
</dbReference>
<feature type="repeat" description="TPR" evidence="2">
    <location>
        <begin position="124"/>
        <end position="157"/>
    </location>
</feature>
<organism evidence="3 4">
    <name type="scientific">Roseinatronobacter domitianus</name>
    <dbReference type="NCBI Taxonomy" id="2940293"/>
    <lineage>
        <taxon>Bacteria</taxon>
        <taxon>Pseudomonadati</taxon>
        <taxon>Pseudomonadota</taxon>
        <taxon>Alphaproteobacteria</taxon>
        <taxon>Rhodobacterales</taxon>
        <taxon>Paracoccaceae</taxon>
        <taxon>Roseinatronobacter</taxon>
    </lineage>
</organism>
<dbReference type="RefSeq" id="WP_249057964.1">
    <property type="nucleotide sequence ID" value="NZ_JALZWP010000006.1"/>
</dbReference>
<proteinExistence type="predicted"/>
<keyword evidence="1" id="KW-0808">Transferase</keyword>
<dbReference type="PROSITE" id="PS50293">
    <property type="entry name" value="TPR_REGION"/>
    <property type="match status" value="1"/>
</dbReference>
<dbReference type="Gene3D" id="3.40.50.300">
    <property type="entry name" value="P-loop containing nucleotide triphosphate hydrolases"/>
    <property type="match status" value="1"/>
</dbReference>
<dbReference type="InterPro" id="IPR026634">
    <property type="entry name" value="TPST-like"/>
</dbReference>
<dbReference type="Gene3D" id="1.25.40.10">
    <property type="entry name" value="Tetratricopeptide repeat domain"/>
    <property type="match status" value="2"/>
</dbReference>
<evidence type="ECO:0000313" key="3">
    <source>
        <dbReference type="EMBL" id="MCL1628627.1"/>
    </source>
</evidence>
<dbReference type="EMBL" id="JALZWP010000006">
    <property type="protein sequence ID" value="MCL1628627.1"/>
    <property type="molecule type" value="Genomic_DNA"/>
</dbReference>
<protein>
    <submittedName>
        <fullName evidence="3">Sulfotransferase</fullName>
    </submittedName>
</protein>
<dbReference type="InterPro" id="IPR011990">
    <property type="entry name" value="TPR-like_helical_dom_sf"/>
</dbReference>
<evidence type="ECO:0000256" key="1">
    <source>
        <dbReference type="ARBA" id="ARBA00022679"/>
    </source>
</evidence>
<keyword evidence="4" id="KW-1185">Reference proteome</keyword>
<evidence type="ECO:0000256" key="2">
    <source>
        <dbReference type="PROSITE-ProRule" id="PRU00339"/>
    </source>
</evidence>
<dbReference type="SUPFAM" id="SSF52540">
    <property type="entry name" value="P-loop containing nucleoside triphosphate hydrolases"/>
    <property type="match status" value="1"/>
</dbReference>